<dbReference type="Gene3D" id="2.40.50.120">
    <property type="match status" value="1"/>
</dbReference>
<proteinExistence type="predicted"/>
<keyword evidence="1" id="KW-0812">Transmembrane</keyword>
<organism evidence="2 3">
    <name type="scientific">Paenibacillus germinis</name>
    <dbReference type="NCBI Taxonomy" id="2654979"/>
    <lineage>
        <taxon>Bacteria</taxon>
        <taxon>Bacillati</taxon>
        <taxon>Bacillota</taxon>
        <taxon>Bacilli</taxon>
        <taxon>Bacillales</taxon>
        <taxon>Paenibacillaceae</taxon>
        <taxon>Paenibacillus</taxon>
    </lineage>
</organism>
<sequence>MRKILVALFVLFIITTGINLTDNEVYACSCVGGSITEKLERSDAVFTGRVIEVGGTKNSNIGKLRKYTFEVNNAWKGQITKNISIYSYDGDGASCGYKFKSNESYLVYSYLGNDGALETNFCTGNTEYQKAKSELGLLGQEIEVENNTTIENEKEGSIRTYMYISGALLVLVLILLFYRQVKSRR</sequence>
<gene>
    <name evidence="2" type="ORF">GC102_09000</name>
</gene>
<keyword evidence="1" id="KW-1133">Transmembrane helix</keyword>
<name>A0ABX1Z1Z0_9BACL</name>
<keyword evidence="1" id="KW-0472">Membrane</keyword>
<evidence type="ECO:0008006" key="4">
    <source>
        <dbReference type="Google" id="ProtNLM"/>
    </source>
</evidence>
<evidence type="ECO:0000313" key="2">
    <source>
        <dbReference type="EMBL" id="NOU85910.1"/>
    </source>
</evidence>
<protein>
    <recommendedName>
        <fullName evidence="4">Tissue inhibitor of metalloproteinase</fullName>
    </recommendedName>
</protein>
<feature type="transmembrane region" description="Helical" evidence="1">
    <location>
        <begin position="160"/>
        <end position="178"/>
    </location>
</feature>
<evidence type="ECO:0000256" key="1">
    <source>
        <dbReference type="SAM" id="Phobius"/>
    </source>
</evidence>
<reference evidence="2 3" key="1">
    <citation type="submission" date="2019-10" db="EMBL/GenBank/DDBJ databases">
        <title>Description of Paenibacillus choica sp. nov.</title>
        <authorList>
            <person name="Carlier A."/>
            <person name="Qi S."/>
        </authorList>
    </citation>
    <scope>NUCLEOTIDE SEQUENCE [LARGE SCALE GENOMIC DNA]</scope>
    <source>
        <strain evidence="2 3">LMG 31460</strain>
    </source>
</reference>
<dbReference type="SUPFAM" id="SSF50242">
    <property type="entry name" value="TIMP-like"/>
    <property type="match status" value="1"/>
</dbReference>
<comment type="caution">
    <text evidence="2">The sequence shown here is derived from an EMBL/GenBank/DDBJ whole genome shotgun (WGS) entry which is preliminary data.</text>
</comment>
<keyword evidence="3" id="KW-1185">Reference proteome</keyword>
<accession>A0ABX1Z1Z0</accession>
<dbReference type="InterPro" id="IPR008993">
    <property type="entry name" value="TIMP-like_OB-fold"/>
</dbReference>
<dbReference type="Proteomes" id="UP000658690">
    <property type="component" value="Unassembled WGS sequence"/>
</dbReference>
<evidence type="ECO:0000313" key="3">
    <source>
        <dbReference type="Proteomes" id="UP000658690"/>
    </source>
</evidence>
<dbReference type="EMBL" id="WHOC01000045">
    <property type="protein sequence ID" value="NOU85910.1"/>
    <property type="molecule type" value="Genomic_DNA"/>
</dbReference>
<dbReference type="RefSeq" id="WP_171689213.1">
    <property type="nucleotide sequence ID" value="NZ_WHOC01000045.1"/>
</dbReference>